<protein>
    <submittedName>
        <fullName evidence="2">Uncharacterized protein</fullName>
    </submittedName>
</protein>
<dbReference type="EMBL" id="JAHRIP010009891">
    <property type="protein sequence ID" value="MEQ2283208.1"/>
    <property type="molecule type" value="Genomic_DNA"/>
</dbReference>
<keyword evidence="1" id="KW-0812">Transmembrane</keyword>
<feature type="transmembrane region" description="Helical" evidence="1">
    <location>
        <begin position="25"/>
        <end position="47"/>
    </location>
</feature>
<keyword evidence="3" id="KW-1185">Reference proteome</keyword>
<reference evidence="2 3" key="1">
    <citation type="submission" date="2021-06" db="EMBL/GenBank/DDBJ databases">
        <authorList>
            <person name="Palmer J.M."/>
        </authorList>
    </citation>
    <scope>NUCLEOTIDE SEQUENCE [LARGE SCALE GENOMIC DNA]</scope>
    <source>
        <strain evidence="2 3">AS_MEX2019</strain>
        <tissue evidence="2">Muscle</tissue>
    </source>
</reference>
<comment type="caution">
    <text evidence="2">The sequence shown here is derived from an EMBL/GenBank/DDBJ whole genome shotgun (WGS) entry which is preliminary data.</text>
</comment>
<feature type="transmembrane region" description="Helical" evidence="1">
    <location>
        <begin position="59"/>
        <end position="80"/>
    </location>
</feature>
<keyword evidence="1" id="KW-0472">Membrane</keyword>
<sequence>MLCIHSLSLLSNQLHSDHLHHVNQLLFFTCISPYIYTLILFIPRGNISGPLVMPCLSCLPVHACLLFCSCLLLRVSFVLLKIKPFTYRYSACPSAFWVHSDQPT</sequence>
<evidence type="ECO:0000313" key="3">
    <source>
        <dbReference type="Proteomes" id="UP001469553"/>
    </source>
</evidence>
<dbReference type="Proteomes" id="UP001469553">
    <property type="component" value="Unassembled WGS sequence"/>
</dbReference>
<evidence type="ECO:0000313" key="2">
    <source>
        <dbReference type="EMBL" id="MEQ2283208.1"/>
    </source>
</evidence>
<gene>
    <name evidence="2" type="ORF">AMECASPLE_008915</name>
</gene>
<proteinExistence type="predicted"/>
<accession>A0ABV0XP09</accession>
<name>A0ABV0XP09_9TELE</name>
<keyword evidence="1" id="KW-1133">Transmembrane helix</keyword>
<evidence type="ECO:0000256" key="1">
    <source>
        <dbReference type="SAM" id="Phobius"/>
    </source>
</evidence>
<organism evidence="2 3">
    <name type="scientific">Ameca splendens</name>
    <dbReference type="NCBI Taxonomy" id="208324"/>
    <lineage>
        <taxon>Eukaryota</taxon>
        <taxon>Metazoa</taxon>
        <taxon>Chordata</taxon>
        <taxon>Craniata</taxon>
        <taxon>Vertebrata</taxon>
        <taxon>Euteleostomi</taxon>
        <taxon>Actinopterygii</taxon>
        <taxon>Neopterygii</taxon>
        <taxon>Teleostei</taxon>
        <taxon>Neoteleostei</taxon>
        <taxon>Acanthomorphata</taxon>
        <taxon>Ovalentaria</taxon>
        <taxon>Atherinomorphae</taxon>
        <taxon>Cyprinodontiformes</taxon>
        <taxon>Goodeidae</taxon>
        <taxon>Ameca</taxon>
    </lineage>
</organism>